<gene>
    <name evidence="1" type="ORF">ACFOW3_24795</name>
</gene>
<sequence length="58" mass="6332">MAVFQSKQHFLEGMVYPLSSDAATNPPIACKFKAGDKVNFTNDYGVVFRNETGGDLGF</sequence>
<organism evidence="1 2">
    <name type="scientific">Acidovorax facilis</name>
    <dbReference type="NCBI Taxonomy" id="12917"/>
    <lineage>
        <taxon>Bacteria</taxon>
        <taxon>Pseudomonadati</taxon>
        <taxon>Pseudomonadota</taxon>
        <taxon>Betaproteobacteria</taxon>
        <taxon>Burkholderiales</taxon>
        <taxon>Comamonadaceae</taxon>
        <taxon>Acidovorax</taxon>
    </lineage>
</organism>
<evidence type="ECO:0000313" key="1">
    <source>
        <dbReference type="EMBL" id="MFC3937849.1"/>
    </source>
</evidence>
<keyword evidence="2" id="KW-1185">Reference proteome</keyword>
<dbReference type="RefSeq" id="WP_156358719.1">
    <property type="nucleotide sequence ID" value="NZ_JAMXAX010000216.1"/>
</dbReference>
<evidence type="ECO:0000313" key="2">
    <source>
        <dbReference type="Proteomes" id="UP001595693"/>
    </source>
</evidence>
<dbReference type="EMBL" id="JBHSAJ010000140">
    <property type="protein sequence ID" value="MFC3937849.1"/>
    <property type="molecule type" value="Genomic_DNA"/>
</dbReference>
<accession>A0ABV8DH72</accession>
<proteinExistence type="predicted"/>
<protein>
    <submittedName>
        <fullName evidence="1">Uncharacterized protein</fullName>
    </submittedName>
</protein>
<name>A0ABV8DH72_9BURK</name>
<comment type="caution">
    <text evidence="1">The sequence shown here is derived from an EMBL/GenBank/DDBJ whole genome shotgun (WGS) entry which is preliminary data.</text>
</comment>
<reference evidence="2" key="1">
    <citation type="journal article" date="2019" name="Int. J. Syst. Evol. Microbiol.">
        <title>The Global Catalogue of Microorganisms (GCM) 10K type strain sequencing project: providing services to taxonomists for standard genome sequencing and annotation.</title>
        <authorList>
            <consortium name="The Broad Institute Genomics Platform"/>
            <consortium name="The Broad Institute Genome Sequencing Center for Infectious Disease"/>
            <person name="Wu L."/>
            <person name="Ma J."/>
        </authorList>
    </citation>
    <scope>NUCLEOTIDE SEQUENCE [LARGE SCALE GENOMIC DNA]</scope>
    <source>
        <strain evidence="2">CCUG 2113</strain>
    </source>
</reference>
<dbReference type="Proteomes" id="UP001595693">
    <property type="component" value="Unassembled WGS sequence"/>
</dbReference>